<comment type="subcellular location">
    <subcellularLocation>
        <location evidence="1">Cytoplasm</location>
        <location evidence="1">Cytoskeleton</location>
        <location evidence="1">Cilium axoneme</location>
    </subcellularLocation>
</comment>
<evidence type="ECO:0000313" key="3">
    <source>
        <dbReference type="EMBL" id="CAE0485546.1"/>
    </source>
</evidence>
<dbReference type="InterPro" id="IPR032675">
    <property type="entry name" value="LRR_dom_sf"/>
</dbReference>
<dbReference type="EMBL" id="HBIP01001367">
    <property type="protein sequence ID" value="CAE0485546.1"/>
    <property type="molecule type" value="Transcribed_RNA"/>
</dbReference>
<evidence type="ECO:0000256" key="2">
    <source>
        <dbReference type="SAM" id="MobiDB-lite"/>
    </source>
</evidence>
<feature type="region of interest" description="Disordered" evidence="2">
    <location>
        <begin position="570"/>
        <end position="590"/>
    </location>
</feature>
<accession>A0A7S3QKB2</accession>
<gene>
    <name evidence="3" type="ORF">DTER00134_LOCUS585</name>
</gene>
<dbReference type="Gene3D" id="3.80.10.10">
    <property type="entry name" value="Ribonuclease Inhibitor"/>
    <property type="match status" value="4"/>
</dbReference>
<dbReference type="SMART" id="SM00368">
    <property type="entry name" value="LRR_RI"/>
    <property type="match status" value="8"/>
</dbReference>
<dbReference type="SUPFAM" id="SSF52047">
    <property type="entry name" value="RNI-like"/>
    <property type="match status" value="2"/>
</dbReference>
<dbReference type="Pfam" id="PF13516">
    <property type="entry name" value="LRR_6"/>
    <property type="match status" value="3"/>
</dbReference>
<organism evidence="3">
    <name type="scientific">Dunaliella tertiolecta</name>
    <name type="common">Green alga</name>
    <dbReference type="NCBI Taxonomy" id="3047"/>
    <lineage>
        <taxon>Eukaryota</taxon>
        <taxon>Viridiplantae</taxon>
        <taxon>Chlorophyta</taxon>
        <taxon>core chlorophytes</taxon>
        <taxon>Chlorophyceae</taxon>
        <taxon>CS clade</taxon>
        <taxon>Chlamydomonadales</taxon>
        <taxon>Dunaliellaceae</taxon>
        <taxon>Dunaliella</taxon>
    </lineage>
</organism>
<dbReference type="GO" id="GO:0005930">
    <property type="term" value="C:axoneme"/>
    <property type="evidence" value="ECO:0007669"/>
    <property type="project" value="UniProtKB-SubCell"/>
</dbReference>
<dbReference type="InterPro" id="IPR052394">
    <property type="entry name" value="LRR-containing"/>
</dbReference>
<feature type="compositionally biased region" description="Low complexity" evidence="2">
    <location>
        <begin position="575"/>
        <end position="590"/>
    </location>
</feature>
<dbReference type="PANTHER" id="PTHR24114:SF2">
    <property type="entry name" value="F-BOX DOMAIN-CONTAINING PROTEIN-RELATED"/>
    <property type="match status" value="1"/>
</dbReference>
<name>A0A7S3QKB2_DUNTE</name>
<reference evidence="3" key="1">
    <citation type="submission" date="2021-01" db="EMBL/GenBank/DDBJ databases">
        <authorList>
            <person name="Corre E."/>
            <person name="Pelletier E."/>
            <person name="Niang G."/>
            <person name="Scheremetjew M."/>
            <person name="Finn R."/>
            <person name="Kale V."/>
            <person name="Holt S."/>
            <person name="Cochrane G."/>
            <person name="Meng A."/>
            <person name="Brown T."/>
            <person name="Cohen L."/>
        </authorList>
    </citation>
    <scope>NUCLEOTIDE SEQUENCE</scope>
    <source>
        <strain evidence="3">CCMP1320</strain>
    </source>
</reference>
<sequence length="852" mass="92540">MPAIKISLRERAIHPFFLLNMCGQTVEVPGKGKTVLGDLTTAEMVQLYIKPMTEKPKLDYVQATARSYCRHPWNRESIFREDIPECPRSLNMTRECKGRLMWGPCTFFVSHCWAYKFKDLVNLVIRHYDAQPGTNLGRSYMPIYYWTDVFAVGQHFYGDFKDHPDSDFAGVIRASQAVLLTILPWRSPLVVERVWCLFEALQAVSAHVNLELLVEQIESMQSISKLHQVFTRTVIEQLDIKKSKASVPSDKAFILEQVEMTVGIRMFNSILQDSLRRKVLEVLLITAVLKNDMESVQKLVRAEVFVSSNVLSFSGYTAFSTDDRGLKALALVIKHSPNVSKLLLHTTEDSRAKVEGFAALMSALKNNSSLTDLTLAKNPKDDLRTHTGGWVGPKAMESLAEMLPTNSKLRRLDLSRNIKMGSLGFSYLAKGLRQSERSGITELDVSECGADARGVSALVDVLAASSVSSAMSQHKGLSMFSPVGSGFLKQRAASERKDLSKSDTSLPLVIRDRSLDFDAKLSSGRAMAEIKARAMSGRLSTRSSMDSYSSIDMVQRSKSSSATQAHGLAAGLFDSPGSSNRTSPSGSRSSVTILMTASKPLAQPRVPITILNLSLNCVGNNEGAAALGGMLRSCRTLERLTLRGCDIGPPGIKAMCAGLSASHSLSCLDLSHNPLGDTGIELLAGALKASNSCSVLLLQACDIRQDGAAALGTLLASNSCPLQELSLACNPLTSLGAGAFMPGVRANHTLCLLDMHKCSISSKEGLGSIAQGVQGNKVLRELDIRDNQLKGSEGEHGAALLADNLVGNTTLKKLYMYNVLSTMGASPHLAKLKSACTQLDVDTRTPRTTYHS</sequence>
<dbReference type="AlphaFoldDB" id="A0A7S3QKB2"/>
<proteinExistence type="predicted"/>
<dbReference type="InterPro" id="IPR001611">
    <property type="entry name" value="Leu-rich_rpt"/>
</dbReference>
<dbReference type="PANTHER" id="PTHR24114">
    <property type="entry name" value="LEUCINE RICH REPEAT FAMILY PROTEIN"/>
    <property type="match status" value="1"/>
</dbReference>
<evidence type="ECO:0000256" key="1">
    <source>
        <dbReference type="ARBA" id="ARBA00004430"/>
    </source>
</evidence>
<protein>
    <submittedName>
        <fullName evidence="3">Uncharacterized protein</fullName>
    </submittedName>
</protein>